<dbReference type="SMART" id="SM00398">
    <property type="entry name" value="HMG"/>
    <property type="match status" value="1"/>
</dbReference>
<dbReference type="Gene3D" id="2.30.30.490">
    <property type="match status" value="2"/>
</dbReference>
<organism evidence="14 15">
    <name type="scientific">Lingula anatina</name>
    <name type="common">Brachiopod</name>
    <name type="synonym">Lingula unguis</name>
    <dbReference type="NCBI Taxonomy" id="7574"/>
    <lineage>
        <taxon>Eukaryota</taxon>
        <taxon>Metazoa</taxon>
        <taxon>Spiralia</taxon>
        <taxon>Lophotrochozoa</taxon>
        <taxon>Brachiopoda</taxon>
        <taxon>Linguliformea</taxon>
        <taxon>Lingulata</taxon>
        <taxon>Lingulida</taxon>
        <taxon>Linguloidea</taxon>
        <taxon>Lingulidae</taxon>
        <taxon>Lingula</taxon>
    </lineage>
</organism>
<feature type="region of interest" description="Disordered" evidence="10">
    <location>
        <begin position="1124"/>
        <end position="1202"/>
    </location>
</feature>
<evidence type="ECO:0000256" key="10">
    <source>
        <dbReference type="SAM" id="MobiDB-lite"/>
    </source>
</evidence>
<sequence>MLKKLVKSKKNELCNSDRSAGRSTRPKRNPGPRLSAICAALKYPEDEEEELSEIASCHDQLSQMDYEEDSAEEGSVTEPEETVQWVLFNAVKNAKNSLGQGLADPFLKLPNRRFYPDYYEEIHHPMAMMQIRKKIRQGKYSCLEELSSDFELMFRNAQQYNTDESRIYKDAVRLQKIMRTKKKELEKLEMKEVLEDLPSYDLEKEVHGSEDEEEQSATVTVTPKPEKERKKPGRKPLPYEEALKKRINVLYDTVFNFQEENRSLIDIFIELPSKKEYPDYYQVISEPIDMNTIKTKIMEEKYTTEQALIADLKLMFSNARHYNEESSLVYQDSQTLERVLKQKIRNLTPLSPPSKQGQKNRPKSKSLSPLAQKLQQVYDIIANFTDSRGRVLCPPFMKLPSRLEYPNYYEVIKKPIDMQHIFGKMTNNKYESLEDLVSDFVLMFDNACKFNEPDSLIYKDALTLQRVCLEKKGELQDEEDDNEVPDVKAVVLEMMTNLFISVYNYQDEEGRCYSDSFAELPSKEVAEQEGEQPVVTVKPLTFDQIKRNLDRGRYRRLDRFQEDMFEVFSYARKVSRTDSQLYEDAVEMQMFFIKIRDELCKNGELLLTPALSYTEKHLQSALDEEKQEKLPKEMREDEEKKQAEETNKKEQEKEQEDIGENSVSYGGQTYSVGDFVYIEPREKGLEPHIVCIERLSTEPTGENFLYGCWFCRPNETYHLATRKFLEKEVFRSDFSDRVPLNIVLGKCFVMFVKDYFKMKPEGFPDKDVYVCESRYSAKHKAFKKIKIWQVPRNESVKIVPREQMLTTVRVASVFAEKMVGGKEDIGDDGQPFLLDKRRSVVIQEVATPEEGITYYEQFIAPNGCFKLDDHVYVKTEREMPIIVKIDKMWADQRGAVYIQGPKYLYPLEVEHPPTRLFFRREVFHSDTEPITYSLANIVGKCAVLFYKEFCTSRPTEYPEKDVYVCESKYVEAEKTIRKMSKSSKKITLSPKVTDDEIYFFRKSITPKKVPSPHLLAAVDEPADDMASEMTEAPPSNMDEDSMMEHSFSYNTSFDELHARPATPSSASVEGKPAKKVQKRNRKPTGYIIYAAEVRKKLKDQHPDYSFGELSKVVGNNWKSLPDEEKRRYEEKAKKQAEINDAKRAAEAEAQAAQSPVPGYRTGSPGVAGHGQMTPGMYPQQHMQGYPPGYPQQQQRYPNQMPPPQGMQPMHGMQYMGQGNDDDDGNKYSGLCSYIKEIVYVYVFSYHTVDGDCVSCAQLA</sequence>
<feature type="region of interest" description="Disordered" evidence="10">
    <location>
        <begin position="622"/>
        <end position="663"/>
    </location>
</feature>
<dbReference type="AlphaFoldDB" id="A0A1S3IY77"/>
<dbReference type="PANTHER" id="PTHR16062">
    <property type="entry name" value="SWI/SNF-RELATED"/>
    <property type="match status" value="1"/>
</dbReference>
<dbReference type="InterPro" id="IPR001025">
    <property type="entry name" value="BAH_dom"/>
</dbReference>
<dbReference type="PROSITE" id="PS50118">
    <property type="entry name" value="HMG_BOX_2"/>
    <property type="match status" value="1"/>
</dbReference>
<dbReference type="Proteomes" id="UP000085678">
    <property type="component" value="Unplaced"/>
</dbReference>
<feature type="domain" description="BAH" evidence="13">
    <location>
        <begin position="863"/>
        <end position="980"/>
    </location>
</feature>
<evidence type="ECO:0000259" key="12">
    <source>
        <dbReference type="PROSITE" id="PS50118"/>
    </source>
</evidence>
<dbReference type="PANTHER" id="PTHR16062:SF19">
    <property type="entry name" value="PROTEIN POLYBROMO-1"/>
    <property type="match status" value="1"/>
</dbReference>
<evidence type="ECO:0000259" key="13">
    <source>
        <dbReference type="PROSITE" id="PS51038"/>
    </source>
</evidence>
<dbReference type="InParanoid" id="A0A1S3IY77"/>
<keyword evidence="2" id="KW-0677">Repeat</keyword>
<feature type="domain" description="Bromo" evidence="11">
    <location>
        <begin position="260"/>
        <end position="330"/>
    </location>
</feature>
<feature type="compositionally biased region" description="Polar residues" evidence="10">
    <location>
        <begin position="13"/>
        <end position="22"/>
    </location>
</feature>
<feature type="domain" description="Bromo" evidence="11">
    <location>
        <begin position="509"/>
        <end position="582"/>
    </location>
</feature>
<feature type="domain" description="Bromo" evidence="11">
    <location>
        <begin position="388"/>
        <end position="458"/>
    </location>
</feature>
<evidence type="ECO:0000256" key="9">
    <source>
        <dbReference type="PROSITE-ProRule" id="PRU00267"/>
    </source>
</evidence>
<dbReference type="Pfam" id="PF00505">
    <property type="entry name" value="HMG_box"/>
    <property type="match status" value="1"/>
</dbReference>
<dbReference type="InterPro" id="IPR036910">
    <property type="entry name" value="HMG_box_dom_sf"/>
</dbReference>
<evidence type="ECO:0000256" key="3">
    <source>
        <dbReference type="ARBA" id="ARBA00022853"/>
    </source>
</evidence>
<keyword evidence="6" id="KW-0804">Transcription</keyword>
<keyword evidence="7 9" id="KW-0539">Nucleus</keyword>
<dbReference type="GO" id="GO:0003677">
    <property type="term" value="F:DNA binding"/>
    <property type="evidence" value="ECO:0007669"/>
    <property type="project" value="UniProtKB-UniRule"/>
</dbReference>
<dbReference type="InterPro" id="IPR043151">
    <property type="entry name" value="BAH_sf"/>
</dbReference>
<dbReference type="SUPFAM" id="SSF47370">
    <property type="entry name" value="Bromodomain"/>
    <property type="match status" value="4"/>
</dbReference>
<evidence type="ECO:0000256" key="7">
    <source>
        <dbReference type="ARBA" id="ARBA00023242"/>
    </source>
</evidence>
<feature type="DNA-binding region" description="HMG box" evidence="9">
    <location>
        <begin position="1079"/>
        <end position="1135"/>
    </location>
</feature>
<proteinExistence type="predicted"/>
<dbReference type="STRING" id="7574.A0A1S3IY77"/>
<dbReference type="CDD" id="cd21984">
    <property type="entry name" value="HMG-box_PB1"/>
    <property type="match status" value="1"/>
</dbReference>
<dbReference type="RefSeq" id="XP_013402941.2">
    <property type="nucleotide sequence ID" value="XM_013547487.2"/>
</dbReference>
<dbReference type="PROSITE" id="PS51038">
    <property type="entry name" value="BAH"/>
    <property type="match status" value="2"/>
</dbReference>
<evidence type="ECO:0000256" key="2">
    <source>
        <dbReference type="ARBA" id="ARBA00022737"/>
    </source>
</evidence>
<feature type="compositionally biased region" description="Basic and acidic residues" evidence="10">
    <location>
        <begin position="622"/>
        <end position="652"/>
    </location>
</feature>
<dbReference type="SUPFAM" id="SSF47095">
    <property type="entry name" value="HMG-box"/>
    <property type="match status" value="1"/>
</dbReference>
<dbReference type="SMART" id="SM00439">
    <property type="entry name" value="BAH"/>
    <property type="match status" value="2"/>
</dbReference>
<accession>A0A1S3IY77</accession>
<dbReference type="FunCoup" id="A0A1S3IY77">
    <property type="interactions" value="2971"/>
</dbReference>
<name>A0A1S3IY77_LINAN</name>
<evidence type="ECO:0000313" key="15">
    <source>
        <dbReference type="RefSeq" id="XP_013402941.2"/>
    </source>
</evidence>
<dbReference type="PRINTS" id="PR00503">
    <property type="entry name" value="BROMODOMAIN"/>
</dbReference>
<feature type="domain" description="HMG box" evidence="12">
    <location>
        <begin position="1079"/>
        <end position="1135"/>
    </location>
</feature>
<dbReference type="FunFam" id="1.20.920.10:FF:000009">
    <property type="entry name" value="Protein polybromo-1 isoform 1"/>
    <property type="match status" value="1"/>
</dbReference>
<dbReference type="KEGG" id="lak:106168444"/>
<comment type="subcellular location">
    <subcellularLocation>
        <location evidence="1">Nucleus</location>
    </subcellularLocation>
</comment>
<dbReference type="Pfam" id="PF01426">
    <property type="entry name" value="BAH"/>
    <property type="match status" value="2"/>
</dbReference>
<dbReference type="GeneID" id="106168444"/>
<dbReference type="CDD" id="cd05526">
    <property type="entry name" value="Bromo_polybromo_VI"/>
    <property type="match status" value="1"/>
</dbReference>
<reference evidence="15" key="1">
    <citation type="submission" date="2025-08" db="UniProtKB">
        <authorList>
            <consortium name="RefSeq"/>
        </authorList>
    </citation>
    <scope>IDENTIFICATION</scope>
    <source>
        <tissue evidence="15">Gonads</tissue>
    </source>
</reference>
<feature type="domain" description="Bromo" evidence="11">
    <location>
        <begin position="98"/>
        <end position="168"/>
    </location>
</feature>
<keyword evidence="14" id="KW-1185">Reference proteome</keyword>
<evidence type="ECO:0000313" key="14">
    <source>
        <dbReference type="Proteomes" id="UP000085678"/>
    </source>
</evidence>
<gene>
    <name evidence="15" type="primary">LOC106168444</name>
</gene>
<dbReference type="GO" id="GO:0016586">
    <property type="term" value="C:RSC-type complex"/>
    <property type="evidence" value="ECO:0007669"/>
    <property type="project" value="InterPro"/>
</dbReference>
<feature type="region of interest" description="Disordered" evidence="10">
    <location>
        <begin position="204"/>
        <end position="237"/>
    </location>
</feature>
<dbReference type="InterPro" id="IPR001487">
    <property type="entry name" value="Bromodomain"/>
</dbReference>
<evidence type="ECO:0000256" key="1">
    <source>
        <dbReference type="ARBA" id="ARBA00004123"/>
    </source>
</evidence>
<evidence type="ECO:0000256" key="4">
    <source>
        <dbReference type="ARBA" id="ARBA00023015"/>
    </source>
</evidence>
<dbReference type="Gene3D" id="1.20.920.10">
    <property type="entry name" value="Bromodomain-like"/>
    <property type="match status" value="4"/>
</dbReference>
<keyword evidence="9" id="KW-0238">DNA-binding</keyword>
<dbReference type="FunFam" id="2.30.30.490:FF:000002">
    <property type="entry name" value="protein polybromo-1 isoform X3"/>
    <property type="match status" value="1"/>
</dbReference>
<dbReference type="InterPro" id="IPR036427">
    <property type="entry name" value="Bromodomain-like_sf"/>
</dbReference>
<keyword evidence="5 8" id="KW-0103">Bromodomain</keyword>
<protein>
    <submittedName>
        <fullName evidence="15">Protein polybromo-1-like</fullName>
    </submittedName>
</protein>
<dbReference type="InterPro" id="IPR009071">
    <property type="entry name" value="HMG_box_dom"/>
</dbReference>
<keyword evidence="4" id="KW-0805">Transcription regulation</keyword>
<evidence type="ECO:0000256" key="8">
    <source>
        <dbReference type="PROSITE-ProRule" id="PRU00035"/>
    </source>
</evidence>
<dbReference type="Pfam" id="PF00439">
    <property type="entry name" value="Bromodomain"/>
    <property type="match status" value="4"/>
</dbReference>
<dbReference type="FunFam" id="1.20.920.10:FF:000006">
    <property type="entry name" value="protein polybromo-1 isoform X1"/>
    <property type="match status" value="1"/>
</dbReference>
<dbReference type="OrthoDB" id="10009055at2759"/>
<dbReference type="CDD" id="cd04717">
    <property type="entry name" value="BAH_polybromo"/>
    <property type="match status" value="1"/>
</dbReference>
<keyword evidence="3" id="KW-0156">Chromatin regulator</keyword>
<evidence type="ECO:0000256" key="6">
    <source>
        <dbReference type="ARBA" id="ARBA00023163"/>
    </source>
</evidence>
<feature type="compositionally biased region" description="Low complexity" evidence="10">
    <location>
        <begin position="1176"/>
        <end position="1198"/>
    </location>
</feature>
<feature type="region of interest" description="Disordered" evidence="10">
    <location>
        <begin position="1"/>
        <end position="33"/>
    </location>
</feature>
<feature type="domain" description="BAH" evidence="13">
    <location>
        <begin position="668"/>
        <end position="786"/>
    </location>
</feature>
<evidence type="ECO:0000259" key="11">
    <source>
        <dbReference type="PROSITE" id="PS50014"/>
    </source>
</evidence>
<feature type="region of interest" description="Disordered" evidence="10">
    <location>
        <begin position="1057"/>
        <end position="1081"/>
    </location>
</feature>
<dbReference type="InterPro" id="IPR037382">
    <property type="entry name" value="Rsc/polybromo"/>
</dbReference>
<dbReference type="SMART" id="SM00297">
    <property type="entry name" value="BROMO"/>
    <property type="match status" value="4"/>
</dbReference>
<feature type="region of interest" description="Disordered" evidence="10">
    <location>
        <begin position="347"/>
        <end position="367"/>
    </location>
</feature>
<dbReference type="PROSITE" id="PS50014">
    <property type="entry name" value="BROMODOMAIN_2"/>
    <property type="match status" value="4"/>
</dbReference>
<evidence type="ECO:0000256" key="5">
    <source>
        <dbReference type="ARBA" id="ARBA00023117"/>
    </source>
</evidence>
<dbReference type="GO" id="GO:0006368">
    <property type="term" value="P:transcription elongation by RNA polymerase II"/>
    <property type="evidence" value="ECO:0007669"/>
    <property type="project" value="TreeGrafter"/>
</dbReference>
<dbReference type="GO" id="GO:0006338">
    <property type="term" value="P:chromatin remodeling"/>
    <property type="evidence" value="ECO:0007669"/>
    <property type="project" value="InterPro"/>
</dbReference>
<feature type="compositionally biased region" description="Basic and acidic residues" evidence="10">
    <location>
        <begin position="1124"/>
        <end position="1146"/>
    </location>
</feature>
<dbReference type="Gene3D" id="1.10.30.10">
    <property type="entry name" value="High mobility group box domain"/>
    <property type="match status" value="1"/>
</dbReference>
<dbReference type="GO" id="GO:0003682">
    <property type="term" value="F:chromatin binding"/>
    <property type="evidence" value="ECO:0007669"/>
    <property type="project" value="InterPro"/>
</dbReference>